<dbReference type="InterPro" id="IPR014001">
    <property type="entry name" value="Helicase_ATP-bd"/>
</dbReference>
<name>A0ABY5AEJ4_9ACTO</name>
<dbReference type="RefSeq" id="WP_252672447.1">
    <property type="nucleotide sequence ID" value="NZ_CP099547.1"/>
</dbReference>
<dbReference type="SMART" id="SM00490">
    <property type="entry name" value="HELICc"/>
    <property type="match status" value="1"/>
</dbReference>
<dbReference type="PROSITE" id="PS51194">
    <property type="entry name" value="HELICASE_CTER"/>
    <property type="match status" value="1"/>
</dbReference>
<dbReference type="PROSITE" id="PS51192">
    <property type="entry name" value="HELICASE_ATP_BIND_1"/>
    <property type="match status" value="1"/>
</dbReference>
<evidence type="ECO:0000256" key="6">
    <source>
        <dbReference type="SAM" id="MobiDB-lite"/>
    </source>
</evidence>
<dbReference type="PANTHER" id="PTHR12131:SF1">
    <property type="entry name" value="ATP-DEPENDENT RNA HELICASE SUPV3L1, MITOCHONDRIAL-RELATED"/>
    <property type="match status" value="1"/>
</dbReference>
<feature type="domain" description="Helicase C-terminal" evidence="8">
    <location>
        <begin position="265"/>
        <end position="444"/>
    </location>
</feature>
<dbReference type="Gene3D" id="1.10.3380.30">
    <property type="match status" value="1"/>
</dbReference>
<feature type="region of interest" description="Disordered" evidence="6">
    <location>
        <begin position="217"/>
        <end position="242"/>
    </location>
</feature>
<dbReference type="EMBL" id="CP099547">
    <property type="protein sequence ID" value="USR78632.1"/>
    <property type="molecule type" value="Genomic_DNA"/>
</dbReference>
<keyword evidence="4" id="KW-0067">ATP-binding</keyword>
<dbReference type="SUPFAM" id="SSF52540">
    <property type="entry name" value="P-loop containing nucleoside triphosphate hydrolases"/>
    <property type="match status" value="1"/>
</dbReference>
<dbReference type="PANTHER" id="PTHR12131">
    <property type="entry name" value="ATP-DEPENDENT RNA AND DNA HELICASE"/>
    <property type="match status" value="1"/>
</dbReference>
<dbReference type="InterPro" id="IPR027417">
    <property type="entry name" value="P-loop_NTPase"/>
</dbReference>
<gene>
    <name evidence="9" type="ORF">NG665_04330</name>
</gene>
<sequence length="866" mass="96871">MLDRVIDHIIDQYQDRGITLDTFQIQAMHALGKGRDVFVSAPTGSGKTVVAECAVEFALASSSRCIYTAPIKALSNQKFKDLQARYGKEYVGLITGDVVINRQAQILVVTTEVVRNMLLAHDTQIADIGYVVLDEVHFLGDPFRGPVWEEIILQLPLSARLVSLSATVANIDEFTSWLNSVRGHTEVITSRVRPVPLEQYVATKGSIVRLFDETGQPAYRPKRTSSDNDSRRRRAKPAPRRRRVLGMVQDRQMLPAIHFIFSRKGCDQAVADLLDADIFLTTRHESDEIRRRLTLLKASLSEADARTIRFGFWAKALSRGFAAHHAGMFPAIKELAEELMDAGLLKLVYATGTLALGIDMPVRTVIIEDLIKWNGEDFVSIGATEYTQLIGRAGRRGKDSHGNAIVVATPDLDIDHLVRIGSGEVDQLLSAFFPSYNTVVNLLSFHTYNEARAIMGQSFAQYQKNADLGKIEAKLGRIERRIQRLSRELDALCEHGSVTEYLDLVHTAGRASKAQRRRAKEAYKNEVDASWDAVITGMLYAFARGGELDYAIALSVSPRKIRMIDVYGELFWLRRDDLSSQMRELGFVDIPFGRSVRDLNVRNDIAELIEDRIRERLDLDLDADLEKSWDRYAVPQSPVVQAHPVHACPQRYEHQRQGSEYVTLIERKRELTSLRDSYEGSVAREFDATVSVLERLHYLRFDGDRVKLSVGGQLLKGIHSEADALTVMCMSEPIFSQLSPAKFAGICSALLCDRRFSSQLPRDGQLRAAWERIEANLQDLLARESEAGIVRTGVPTPGGIDAFTLLAGGADLEVAVASSKIAVGDVINANRRLIDLLGQLVEIGSDNWLGQSAYQARELLRRWDWN</sequence>
<dbReference type="Gene3D" id="3.40.50.300">
    <property type="entry name" value="P-loop containing nucleotide triphosphate hydrolases"/>
    <property type="match status" value="2"/>
</dbReference>
<proteinExistence type="predicted"/>
<protein>
    <submittedName>
        <fullName evidence="9">DEAD/DEAH box helicase</fullName>
    </submittedName>
</protein>
<evidence type="ECO:0000256" key="2">
    <source>
        <dbReference type="ARBA" id="ARBA00022801"/>
    </source>
</evidence>
<reference evidence="9" key="1">
    <citation type="submission" date="2022-06" db="EMBL/GenBank/DDBJ databases">
        <title>Complete Genome Sequence of Arcanobacterium pinnipediorum strain DSM 28752 isolated from a harbour seal.</title>
        <authorList>
            <person name="Borowiak M."/>
            <person name="Kreitlow A."/>
            <person name="Alssahen M."/>
            <person name="Malorny B."/>
            <person name="Laemmler C."/>
            <person name="Prenger-Berninghoff E."/>
            <person name="Siebert U."/>
            <person name="Ploetz M."/>
            <person name="Abdulmawjood A."/>
        </authorList>
    </citation>
    <scope>NUCLEOTIDE SEQUENCE</scope>
    <source>
        <strain evidence="9">DSM 28752</strain>
    </source>
</reference>
<evidence type="ECO:0000313" key="10">
    <source>
        <dbReference type="Proteomes" id="UP001056109"/>
    </source>
</evidence>
<keyword evidence="1" id="KW-0547">Nucleotide-binding</keyword>
<evidence type="ECO:0000256" key="4">
    <source>
        <dbReference type="ARBA" id="ARBA00022840"/>
    </source>
</evidence>
<dbReference type="GO" id="GO:0004386">
    <property type="term" value="F:helicase activity"/>
    <property type="evidence" value="ECO:0007669"/>
    <property type="project" value="UniProtKB-KW"/>
</dbReference>
<evidence type="ECO:0000256" key="1">
    <source>
        <dbReference type="ARBA" id="ARBA00022741"/>
    </source>
</evidence>
<dbReference type="SMART" id="SM01142">
    <property type="entry name" value="DSHCT"/>
    <property type="match status" value="1"/>
</dbReference>
<keyword evidence="10" id="KW-1185">Reference proteome</keyword>
<keyword evidence="5" id="KW-0175">Coiled coil</keyword>
<evidence type="ECO:0000259" key="8">
    <source>
        <dbReference type="PROSITE" id="PS51194"/>
    </source>
</evidence>
<dbReference type="SMART" id="SM00487">
    <property type="entry name" value="DEXDc"/>
    <property type="match status" value="1"/>
</dbReference>
<organism evidence="9 10">
    <name type="scientific">Arcanobacterium pinnipediorum</name>
    <dbReference type="NCBI Taxonomy" id="1503041"/>
    <lineage>
        <taxon>Bacteria</taxon>
        <taxon>Bacillati</taxon>
        <taxon>Actinomycetota</taxon>
        <taxon>Actinomycetes</taxon>
        <taxon>Actinomycetales</taxon>
        <taxon>Actinomycetaceae</taxon>
        <taxon>Arcanobacterium</taxon>
    </lineage>
</organism>
<feature type="coiled-coil region" evidence="5">
    <location>
        <begin position="468"/>
        <end position="495"/>
    </location>
</feature>
<feature type="compositionally biased region" description="Basic residues" evidence="6">
    <location>
        <begin position="231"/>
        <end position="242"/>
    </location>
</feature>
<dbReference type="InterPro" id="IPR001650">
    <property type="entry name" value="Helicase_C-like"/>
</dbReference>
<dbReference type="Pfam" id="PF08148">
    <property type="entry name" value="DSHCT"/>
    <property type="match status" value="1"/>
</dbReference>
<evidence type="ECO:0000256" key="5">
    <source>
        <dbReference type="SAM" id="Coils"/>
    </source>
</evidence>
<evidence type="ECO:0000313" key="9">
    <source>
        <dbReference type="EMBL" id="USR78632.1"/>
    </source>
</evidence>
<feature type="domain" description="Helicase ATP-binding" evidence="7">
    <location>
        <begin position="28"/>
        <end position="186"/>
    </location>
</feature>
<dbReference type="Pfam" id="PF00271">
    <property type="entry name" value="Helicase_C"/>
    <property type="match status" value="1"/>
</dbReference>
<evidence type="ECO:0000259" key="7">
    <source>
        <dbReference type="PROSITE" id="PS51192"/>
    </source>
</evidence>
<keyword evidence="3 9" id="KW-0347">Helicase</keyword>
<keyword evidence="2" id="KW-0378">Hydrolase</keyword>
<dbReference type="Pfam" id="PF00270">
    <property type="entry name" value="DEAD"/>
    <property type="match status" value="1"/>
</dbReference>
<accession>A0ABY5AEJ4</accession>
<dbReference type="InterPro" id="IPR050699">
    <property type="entry name" value="RNA-DNA_Helicase"/>
</dbReference>
<dbReference type="Proteomes" id="UP001056109">
    <property type="component" value="Chromosome"/>
</dbReference>
<dbReference type="InterPro" id="IPR012961">
    <property type="entry name" value="Ski2/MTR4_C"/>
</dbReference>
<dbReference type="InterPro" id="IPR011545">
    <property type="entry name" value="DEAD/DEAH_box_helicase_dom"/>
</dbReference>
<evidence type="ECO:0000256" key="3">
    <source>
        <dbReference type="ARBA" id="ARBA00022806"/>
    </source>
</evidence>
<dbReference type="CDD" id="cd18795">
    <property type="entry name" value="SF2_C_Ski2"/>
    <property type="match status" value="1"/>
</dbReference>